<evidence type="ECO:0000256" key="1">
    <source>
        <dbReference type="ARBA" id="ARBA00006642"/>
    </source>
</evidence>
<dbReference type="InterPro" id="IPR022663">
    <property type="entry name" value="DapB_C"/>
</dbReference>
<comment type="catalytic activity">
    <reaction evidence="12 13">
        <text>(S)-2,3,4,5-tetrahydrodipicolinate + NAD(+) + H2O = (2S,4S)-4-hydroxy-2,3,4,5-tetrahydrodipicolinate + NADH + H(+)</text>
        <dbReference type="Rhea" id="RHEA:35323"/>
        <dbReference type="ChEBI" id="CHEBI:15377"/>
        <dbReference type="ChEBI" id="CHEBI:15378"/>
        <dbReference type="ChEBI" id="CHEBI:16845"/>
        <dbReference type="ChEBI" id="CHEBI:57540"/>
        <dbReference type="ChEBI" id="CHEBI:57945"/>
        <dbReference type="ChEBI" id="CHEBI:67139"/>
        <dbReference type="EC" id="1.17.1.8"/>
    </reaction>
</comment>
<feature type="binding site" evidence="13">
    <location>
        <position position="167"/>
    </location>
    <ligand>
        <name>(S)-2,3,4,5-tetrahydrodipicolinate</name>
        <dbReference type="ChEBI" id="CHEBI:16845"/>
    </ligand>
</feature>
<feature type="binding site" evidence="13">
    <location>
        <begin position="109"/>
        <end position="111"/>
    </location>
    <ligand>
        <name>NAD(+)</name>
        <dbReference type="ChEBI" id="CHEBI:57540"/>
    </ligand>
</feature>
<dbReference type="PROSITE" id="PS01298">
    <property type="entry name" value="DAPB"/>
    <property type="match status" value="1"/>
</dbReference>
<evidence type="ECO:0000256" key="12">
    <source>
        <dbReference type="ARBA" id="ARBA00049396"/>
    </source>
</evidence>
<keyword evidence="17" id="KW-1185">Reference proteome</keyword>
<comment type="function">
    <text evidence="13">Catalyzes the conversion of 4-hydroxy-tetrahydrodipicolinate (HTPA) to tetrahydrodipicolinate.</text>
</comment>
<dbReference type="GO" id="GO:0051287">
    <property type="term" value="F:NAD binding"/>
    <property type="evidence" value="ECO:0007669"/>
    <property type="project" value="UniProtKB-UniRule"/>
</dbReference>
<keyword evidence="3 13" id="KW-0028">Amino-acid biosynthesis</keyword>
<dbReference type="InterPro" id="IPR000846">
    <property type="entry name" value="DapB_N"/>
</dbReference>
<dbReference type="EMBL" id="QRDW01000003">
    <property type="protein sequence ID" value="RED51428.1"/>
    <property type="molecule type" value="Genomic_DNA"/>
</dbReference>
<keyword evidence="5 13" id="KW-0220">Diaminopimelate biosynthesis</keyword>
<comment type="catalytic activity">
    <reaction evidence="11 13">
        <text>(S)-2,3,4,5-tetrahydrodipicolinate + NADP(+) + H2O = (2S,4S)-4-hydroxy-2,3,4,5-tetrahydrodipicolinate + NADPH + H(+)</text>
        <dbReference type="Rhea" id="RHEA:35331"/>
        <dbReference type="ChEBI" id="CHEBI:15377"/>
        <dbReference type="ChEBI" id="CHEBI:15378"/>
        <dbReference type="ChEBI" id="CHEBI:16845"/>
        <dbReference type="ChEBI" id="CHEBI:57783"/>
        <dbReference type="ChEBI" id="CHEBI:58349"/>
        <dbReference type="ChEBI" id="CHEBI:67139"/>
        <dbReference type="EC" id="1.17.1.8"/>
    </reaction>
</comment>
<proteinExistence type="inferred from homology"/>
<evidence type="ECO:0000256" key="6">
    <source>
        <dbReference type="ARBA" id="ARBA00023002"/>
    </source>
</evidence>
<evidence type="ECO:0000256" key="8">
    <source>
        <dbReference type="ARBA" id="ARBA00023154"/>
    </source>
</evidence>
<dbReference type="Pfam" id="PF05173">
    <property type="entry name" value="DapB_C"/>
    <property type="match status" value="1"/>
</dbReference>
<feature type="active site" description="Proton donor/acceptor" evidence="13">
    <location>
        <position position="166"/>
    </location>
</feature>
<dbReference type="GO" id="GO:0050661">
    <property type="term" value="F:NADP binding"/>
    <property type="evidence" value="ECO:0007669"/>
    <property type="project" value="UniProtKB-UniRule"/>
</dbReference>
<evidence type="ECO:0000313" key="16">
    <source>
        <dbReference type="EMBL" id="RED51428.1"/>
    </source>
</evidence>
<feature type="active site" description="Proton donor" evidence="13">
    <location>
        <position position="170"/>
    </location>
</feature>
<keyword evidence="6 13" id="KW-0560">Oxidoreductase</keyword>
<evidence type="ECO:0000259" key="14">
    <source>
        <dbReference type="Pfam" id="PF01113"/>
    </source>
</evidence>
<dbReference type="PANTHER" id="PTHR20836:SF0">
    <property type="entry name" value="4-HYDROXY-TETRAHYDRODIPICOLINATE REDUCTASE 1, CHLOROPLASTIC-RELATED"/>
    <property type="match status" value="1"/>
</dbReference>
<name>A0A3D9HPL0_9PROT</name>
<comment type="similarity">
    <text evidence="1 13">Belongs to the DapB family.</text>
</comment>
<gene>
    <name evidence="13" type="primary">dapB</name>
    <name evidence="16" type="ORF">DFP90_103229</name>
</gene>
<feature type="binding site" evidence="13">
    <location>
        <begin position="19"/>
        <end position="24"/>
    </location>
    <ligand>
        <name>NAD(+)</name>
        <dbReference type="ChEBI" id="CHEBI:57540"/>
    </ligand>
</feature>
<dbReference type="Pfam" id="PF01113">
    <property type="entry name" value="DapB_N"/>
    <property type="match status" value="1"/>
</dbReference>
<dbReference type="SUPFAM" id="SSF55347">
    <property type="entry name" value="Glyceraldehyde-3-phosphate dehydrogenase-like, C-terminal domain"/>
    <property type="match status" value="1"/>
</dbReference>
<feature type="domain" description="Dihydrodipicolinate reductase N-terminal" evidence="14">
    <location>
        <begin position="14"/>
        <end position="136"/>
    </location>
</feature>
<evidence type="ECO:0000256" key="10">
    <source>
        <dbReference type="ARBA" id="ARBA00038983"/>
    </source>
</evidence>
<evidence type="ECO:0000256" key="13">
    <source>
        <dbReference type="HAMAP-Rule" id="MF_00102"/>
    </source>
</evidence>
<dbReference type="GO" id="GO:0016726">
    <property type="term" value="F:oxidoreductase activity, acting on CH or CH2 groups, NAD or NADP as acceptor"/>
    <property type="evidence" value="ECO:0007669"/>
    <property type="project" value="UniProtKB-UniRule"/>
</dbReference>
<evidence type="ECO:0000256" key="4">
    <source>
        <dbReference type="ARBA" id="ARBA00022857"/>
    </source>
</evidence>
<keyword evidence="8 13" id="KW-0457">Lysine biosynthesis</keyword>
<evidence type="ECO:0000256" key="3">
    <source>
        <dbReference type="ARBA" id="ARBA00022605"/>
    </source>
</evidence>
<dbReference type="NCBIfam" id="TIGR00036">
    <property type="entry name" value="dapB"/>
    <property type="match status" value="1"/>
</dbReference>
<dbReference type="Gene3D" id="3.40.50.720">
    <property type="entry name" value="NAD(P)-binding Rossmann-like Domain"/>
    <property type="match status" value="1"/>
</dbReference>
<dbReference type="FunFam" id="3.30.360.10:FF:000004">
    <property type="entry name" value="4-hydroxy-tetrahydrodipicolinate reductase"/>
    <property type="match status" value="1"/>
</dbReference>
<dbReference type="HAMAP" id="MF_00102">
    <property type="entry name" value="DapB"/>
    <property type="match status" value="1"/>
</dbReference>
<dbReference type="PANTHER" id="PTHR20836">
    <property type="entry name" value="DIHYDRODIPICOLINATE REDUCTASE"/>
    <property type="match status" value="1"/>
</dbReference>
<feature type="binding site" evidence="13">
    <location>
        <begin position="133"/>
        <end position="136"/>
    </location>
    <ligand>
        <name>NAD(+)</name>
        <dbReference type="ChEBI" id="CHEBI:57540"/>
    </ligand>
</feature>
<comment type="subcellular location">
    <subcellularLocation>
        <location evidence="13">Cytoplasm</location>
    </subcellularLocation>
</comment>
<dbReference type="InterPro" id="IPR022664">
    <property type="entry name" value="DapB_N_CS"/>
</dbReference>
<dbReference type="EC" id="1.17.1.8" evidence="10 13"/>
<dbReference type="InterPro" id="IPR023940">
    <property type="entry name" value="DHDPR_bac"/>
</dbReference>
<dbReference type="GO" id="GO:0005737">
    <property type="term" value="C:cytoplasm"/>
    <property type="evidence" value="ECO:0007669"/>
    <property type="project" value="UniProtKB-SubCell"/>
</dbReference>
<evidence type="ECO:0000256" key="2">
    <source>
        <dbReference type="ARBA" id="ARBA00022490"/>
    </source>
</evidence>
<reference evidence="16 17" key="1">
    <citation type="submission" date="2018-07" db="EMBL/GenBank/DDBJ databases">
        <title>Genomic Encyclopedia of Type Strains, Phase III (KMG-III): the genomes of soil and plant-associated and newly described type strains.</title>
        <authorList>
            <person name="Whitman W."/>
        </authorList>
    </citation>
    <scope>NUCLEOTIDE SEQUENCE [LARGE SCALE GENOMIC DNA]</scope>
    <source>
        <strain evidence="16 17">CECT 8488</strain>
    </source>
</reference>
<dbReference type="GO" id="GO:0019877">
    <property type="term" value="P:diaminopimelate biosynthetic process"/>
    <property type="evidence" value="ECO:0007669"/>
    <property type="project" value="UniProtKB-UniRule"/>
</dbReference>
<protein>
    <recommendedName>
        <fullName evidence="10 13">4-hydroxy-tetrahydrodipicolinate reductase</fullName>
        <shortName evidence="13">HTPA reductase</shortName>
        <ecNumber evidence="10 13">1.17.1.8</ecNumber>
    </recommendedName>
</protein>
<comment type="caution">
    <text evidence="13">Was originally thought to be a dihydrodipicolinate reductase (DHDPR), catalyzing the conversion of dihydrodipicolinate to tetrahydrodipicolinate. However, it was shown in E.coli that the substrate of the enzymatic reaction is not dihydrodipicolinate (DHDP) but in fact (2S,4S)-4-hydroxy-2,3,4,5-tetrahydrodipicolinic acid (HTPA), the product released by the DapA-catalyzed reaction.</text>
</comment>
<dbReference type="GO" id="GO:0009089">
    <property type="term" value="P:lysine biosynthetic process via diaminopimelate"/>
    <property type="evidence" value="ECO:0007669"/>
    <property type="project" value="UniProtKB-UniRule"/>
</dbReference>
<evidence type="ECO:0000256" key="7">
    <source>
        <dbReference type="ARBA" id="ARBA00023027"/>
    </source>
</evidence>
<comment type="pathway">
    <text evidence="9 13">Amino-acid biosynthesis; L-lysine biosynthesis via DAP pathway; (S)-tetrahydrodipicolinate from L-aspartate: step 4/4.</text>
</comment>
<feature type="binding site" evidence="13">
    <location>
        <begin position="176"/>
        <end position="177"/>
    </location>
    <ligand>
        <name>(S)-2,3,4,5-tetrahydrodipicolinate</name>
        <dbReference type="ChEBI" id="CHEBI:16845"/>
    </ligand>
</feature>
<sequence>MANNNSAANADNLKIAVVGSSGRMGQMLVREVMSREGCVLSGATDRKGSDFIGRDAGEVAGLGACGVIIQDDPAPVIAAADVVIDFTRPEATEEHLRLAAQAGCAFVGGTTGLNDAQKQAIELAARHIPVVFAANMSVGVTLLSALTKKIAQVLDDDYDIEIVEMHHRHKVDAPSGTALLLGQSAAEGRNVVHDDVKQAVRDGHTGPRPKGEIGYATLRGGDVIGDHTVIFAGEGERIEVTHKASSRHIYASGAVRAAFWTKGRKNGVYDMADVLGLGD</sequence>
<evidence type="ECO:0000256" key="5">
    <source>
        <dbReference type="ARBA" id="ARBA00022915"/>
    </source>
</evidence>
<dbReference type="SUPFAM" id="SSF51735">
    <property type="entry name" value="NAD(P)-binding Rossmann-fold domains"/>
    <property type="match status" value="1"/>
</dbReference>
<dbReference type="CDD" id="cd02274">
    <property type="entry name" value="DHDPR_N"/>
    <property type="match status" value="1"/>
</dbReference>
<dbReference type="UniPathway" id="UPA00034">
    <property type="reaction ID" value="UER00018"/>
</dbReference>
<keyword evidence="2 13" id="KW-0963">Cytoplasm</keyword>
<evidence type="ECO:0000256" key="9">
    <source>
        <dbReference type="ARBA" id="ARBA00037922"/>
    </source>
</evidence>
<evidence type="ECO:0000313" key="17">
    <source>
        <dbReference type="Proteomes" id="UP000256845"/>
    </source>
</evidence>
<dbReference type="Proteomes" id="UP000256845">
    <property type="component" value="Unassembled WGS sequence"/>
</dbReference>
<dbReference type="Gene3D" id="3.30.360.10">
    <property type="entry name" value="Dihydrodipicolinate Reductase, domain 2"/>
    <property type="match status" value="1"/>
</dbReference>
<dbReference type="GO" id="GO:0008839">
    <property type="term" value="F:4-hydroxy-tetrahydrodipicolinate reductase"/>
    <property type="evidence" value="ECO:0007669"/>
    <property type="project" value="UniProtKB-UniRule"/>
</dbReference>
<accession>A0A3D9HPL0</accession>
<comment type="caution">
    <text evidence="16">The sequence shown here is derived from an EMBL/GenBank/DDBJ whole genome shotgun (WGS) entry which is preliminary data.</text>
</comment>
<evidence type="ECO:0000256" key="11">
    <source>
        <dbReference type="ARBA" id="ARBA00049080"/>
    </source>
</evidence>
<evidence type="ECO:0000259" key="15">
    <source>
        <dbReference type="Pfam" id="PF05173"/>
    </source>
</evidence>
<organism evidence="16 17">
    <name type="scientific">Aestuariispira insulae</name>
    <dbReference type="NCBI Taxonomy" id="1461337"/>
    <lineage>
        <taxon>Bacteria</taxon>
        <taxon>Pseudomonadati</taxon>
        <taxon>Pseudomonadota</taxon>
        <taxon>Alphaproteobacteria</taxon>
        <taxon>Rhodospirillales</taxon>
        <taxon>Kiloniellaceae</taxon>
        <taxon>Aestuariispira</taxon>
    </lineage>
</organism>
<feature type="domain" description="Dihydrodipicolinate reductase C-terminal" evidence="15">
    <location>
        <begin position="139"/>
        <end position="275"/>
    </location>
</feature>
<dbReference type="PIRSF" id="PIRSF000161">
    <property type="entry name" value="DHPR"/>
    <property type="match status" value="1"/>
</dbReference>
<dbReference type="AlphaFoldDB" id="A0A3D9HPL0"/>
<dbReference type="InterPro" id="IPR036291">
    <property type="entry name" value="NAD(P)-bd_dom_sf"/>
</dbReference>
<keyword evidence="7 13" id="KW-0520">NAD</keyword>
<keyword evidence="4 13" id="KW-0521">NADP</keyword>
<comment type="subunit">
    <text evidence="13">Homotetramer.</text>
</comment>
<comment type="caution">
    <text evidence="13">Lacks conserved residue(s) required for the propagation of feature annotation.</text>
</comment>